<keyword evidence="3" id="KW-1185">Reference proteome</keyword>
<accession>A0AAE0UNT4</accession>
<dbReference type="AlphaFoldDB" id="A0AAE0UNT4"/>
<dbReference type="GO" id="GO:0003676">
    <property type="term" value="F:nucleic acid binding"/>
    <property type="evidence" value="ECO:0007669"/>
    <property type="project" value="InterPro"/>
</dbReference>
<evidence type="ECO:0000313" key="2">
    <source>
        <dbReference type="EMBL" id="KAK3511487.1"/>
    </source>
</evidence>
<dbReference type="PANTHER" id="PTHR47266">
    <property type="entry name" value="ENDONUCLEASE-RELATED"/>
    <property type="match status" value="1"/>
</dbReference>
<dbReference type="Gene3D" id="1.10.340.70">
    <property type="match status" value="1"/>
</dbReference>
<evidence type="ECO:0000259" key="1">
    <source>
        <dbReference type="Pfam" id="PF17921"/>
    </source>
</evidence>
<dbReference type="Gene3D" id="3.30.420.10">
    <property type="entry name" value="Ribonuclease H-like superfamily/Ribonuclease H"/>
    <property type="match status" value="1"/>
</dbReference>
<dbReference type="InterPro" id="IPR012337">
    <property type="entry name" value="RNaseH-like_sf"/>
</dbReference>
<dbReference type="InterPro" id="IPR041588">
    <property type="entry name" value="Integrase_H2C2"/>
</dbReference>
<evidence type="ECO:0000313" key="3">
    <source>
        <dbReference type="Proteomes" id="UP001274896"/>
    </source>
</evidence>
<dbReference type="InterPro" id="IPR036397">
    <property type="entry name" value="RNaseH_sf"/>
</dbReference>
<protein>
    <recommendedName>
        <fullName evidence="1">Integrase zinc-binding domain-containing protein</fullName>
    </recommendedName>
</protein>
<reference evidence="2" key="1">
    <citation type="submission" date="2023-06" db="EMBL/GenBank/DDBJ databases">
        <title>Male Hemibagrus guttatus genome.</title>
        <authorList>
            <person name="Bian C."/>
        </authorList>
    </citation>
    <scope>NUCLEOTIDE SEQUENCE</scope>
    <source>
        <strain evidence="2">Male_cb2023</strain>
        <tissue evidence="2">Muscle</tissue>
    </source>
</reference>
<dbReference type="Proteomes" id="UP001274896">
    <property type="component" value="Unassembled WGS sequence"/>
</dbReference>
<comment type="caution">
    <text evidence="2">The sequence shown here is derived from an EMBL/GenBank/DDBJ whole genome shotgun (WGS) entry which is preliminary data.</text>
</comment>
<dbReference type="Pfam" id="PF17921">
    <property type="entry name" value="Integrase_H2C2"/>
    <property type="match status" value="1"/>
</dbReference>
<gene>
    <name evidence="2" type="ORF">QTP70_009005</name>
</gene>
<organism evidence="2 3">
    <name type="scientific">Hemibagrus guttatus</name>
    <dbReference type="NCBI Taxonomy" id="175788"/>
    <lineage>
        <taxon>Eukaryota</taxon>
        <taxon>Metazoa</taxon>
        <taxon>Chordata</taxon>
        <taxon>Craniata</taxon>
        <taxon>Vertebrata</taxon>
        <taxon>Euteleostomi</taxon>
        <taxon>Actinopterygii</taxon>
        <taxon>Neopterygii</taxon>
        <taxon>Teleostei</taxon>
        <taxon>Ostariophysi</taxon>
        <taxon>Siluriformes</taxon>
        <taxon>Bagridae</taxon>
        <taxon>Hemibagrus</taxon>
    </lineage>
</organism>
<dbReference type="InterPro" id="IPR052160">
    <property type="entry name" value="Gypsy_RT_Integrase-like"/>
</dbReference>
<dbReference type="EMBL" id="JAUCMX010000024">
    <property type="protein sequence ID" value="KAK3511487.1"/>
    <property type="molecule type" value="Genomic_DNA"/>
</dbReference>
<proteinExistence type="predicted"/>
<dbReference type="SUPFAM" id="SSF53098">
    <property type="entry name" value="Ribonuclease H-like"/>
    <property type="match status" value="1"/>
</dbReference>
<feature type="domain" description="Integrase zinc-binding" evidence="1">
    <location>
        <begin position="57"/>
        <end position="108"/>
    </location>
</feature>
<name>A0AAE0UNT4_9TELE</name>
<sequence>MPCPGGMTPEFCYTTGTHTAPSVMLGTIRWNLVEEIQHAQVNKLPLPACLDNRLYVPILLCSRVLQWVHEAPSLGHPGIRRTTTLIQNRFWWPSLYQDVADHMESCTTWLVPSPKRATSFPRDSWNQCLFPLQPWSHMARDFVTNLPDSGGHNTVLVAIDQISKVCHLVPLKGLPTAMETQLCLTRSSASMDSWKASYLTVVHSSHPGFGGHFARTWKLILVSVQVTTHNQIGRQSSSTRRSCSHKQQQWSEFLPWAEYALNSLTHSLTGLKYLPLINRVKPSEMTIKVWPGGADSILQDRFQHADWSMFASEATCDTHTDINTFTSSILDYINTTIDSVTTKKQITMYPN</sequence>